<evidence type="ECO:0000313" key="2">
    <source>
        <dbReference type="EMBL" id="SIT84246.1"/>
    </source>
</evidence>
<evidence type="ECO:0008006" key="4">
    <source>
        <dbReference type="Google" id="ProtNLM"/>
    </source>
</evidence>
<name>A0A1R3X2X3_9RHOB</name>
<dbReference type="EMBL" id="FTPS01000001">
    <property type="protein sequence ID" value="SIT84246.1"/>
    <property type="molecule type" value="Genomic_DNA"/>
</dbReference>
<dbReference type="STRING" id="515897.SAMN05421849_2075"/>
<keyword evidence="1" id="KW-0732">Signal</keyword>
<evidence type="ECO:0000256" key="1">
    <source>
        <dbReference type="SAM" id="SignalP"/>
    </source>
</evidence>
<organism evidence="2 3">
    <name type="scientific">Pontibaca methylaminivorans</name>
    <dbReference type="NCBI Taxonomy" id="515897"/>
    <lineage>
        <taxon>Bacteria</taxon>
        <taxon>Pseudomonadati</taxon>
        <taxon>Pseudomonadota</taxon>
        <taxon>Alphaproteobacteria</taxon>
        <taxon>Rhodobacterales</taxon>
        <taxon>Roseobacteraceae</taxon>
        <taxon>Pontibaca</taxon>
    </lineage>
</organism>
<evidence type="ECO:0000313" key="3">
    <source>
        <dbReference type="Proteomes" id="UP000192455"/>
    </source>
</evidence>
<gene>
    <name evidence="2" type="ORF">SAMN05421849_2075</name>
</gene>
<dbReference type="OrthoDB" id="7428207at2"/>
<sequence length="130" mass="13073">MSGPIFRAGLAALLMGSLAGCATITRGTTDVLVVNSTPGGAQVKLSDGQECTSTPCSFKLPRKSELNVLVSKPRCKPQQVRVTNKVAGSGGAAMAGNVIFGGIIGAGVDAGTGAMLELVPNPVEVELECS</sequence>
<keyword evidence="3" id="KW-1185">Reference proteome</keyword>
<dbReference type="PROSITE" id="PS51257">
    <property type="entry name" value="PROKAR_LIPOPROTEIN"/>
    <property type="match status" value="1"/>
</dbReference>
<reference evidence="2 3" key="1">
    <citation type="submission" date="2017-01" db="EMBL/GenBank/DDBJ databases">
        <authorList>
            <person name="Mah S.A."/>
            <person name="Swanson W.J."/>
            <person name="Moy G.W."/>
            <person name="Vacquier V.D."/>
        </authorList>
    </citation>
    <scope>NUCLEOTIDE SEQUENCE [LARGE SCALE GENOMIC DNA]</scope>
    <source>
        <strain evidence="2 3">DSM 21219</strain>
    </source>
</reference>
<proteinExistence type="predicted"/>
<dbReference type="Proteomes" id="UP000192455">
    <property type="component" value="Unassembled WGS sequence"/>
</dbReference>
<feature type="chain" id="PRO_5012277735" description="Translation initiation factor 2" evidence="1">
    <location>
        <begin position="23"/>
        <end position="130"/>
    </location>
</feature>
<protein>
    <recommendedName>
        <fullName evidence="4">Translation initiation factor 2</fullName>
    </recommendedName>
</protein>
<dbReference type="RefSeq" id="WP_076649774.1">
    <property type="nucleotide sequence ID" value="NZ_DAIPDV010000009.1"/>
</dbReference>
<feature type="signal peptide" evidence="1">
    <location>
        <begin position="1"/>
        <end position="22"/>
    </location>
</feature>
<accession>A0A1R3X2X3</accession>
<dbReference type="AlphaFoldDB" id="A0A1R3X2X3"/>